<dbReference type="EMBL" id="CP114195">
    <property type="protein sequence ID" value="WAT93385.1"/>
    <property type="molecule type" value="Genomic_DNA"/>
</dbReference>
<dbReference type="RefSeq" id="WP_108653892.1">
    <property type="nucleotide sequence ID" value="NZ_CP034286.1"/>
</dbReference>
<accession>A0AA47L9J4</accession>
<dbReference type="AlphaFoldDB" id="A0AA47L9J4"/>
<evidence type="ECO:0000256" key="1">
    <source>
        <dbReference type="SAM" id="MobiDB-lite"/>
    </source>
</evidence>
<proteinExistence type="predicted"/>
<gene>
    <name evidence="2" type="ORF">O1Q84_20550</name>
</gene>
<evidence type="ECO:0000313" key="3">
    <source>
        <dbReference type="Proteomes" id="UP001156560"/>
    </source>
</evidence>
<sequence length="65" mass="7359">MAVRKSTASVKYNNDLNGSTYNSKEDSQKKRETKRTVKVMSYKRSTGHRRSNADSVAEQFLATSN</sequence>
<feature type="region of interest" description="Disordered" evidence="1">
    <location>
        <begin position="1"/>
        <end position="65"/>
    </location>
</feature>
<protein>
    <submittedName>
        <fullName evidence="2">Uncharacterized protein</fullName>
    </submittedName>
</protein>
<organism evidence="2 3">
    <name type="scientific">Vibrio parahaemolyticus</name>
    <dbReference type="NCBI Taxonomy" id="670"/>
    <lineage>
        <taxon>Bacteria</taxon>
        <taxon>Pseudomonadati</taxon>
        <taxon>Pseudomonadota</taxon>
        <taxon>Gammaproteobacteria</taxon>
        <taxon>Vibrionales</taxon>
        <taxon>Vibrionaceae</taxon>
        <taxon>Vibrio</taxon>
    </lineage>
</organism>
<name>A0AA47L9J4_VIBPH</name>
<evidence type="ECO:0000313" key="2">
    <source>
        <dbReference type="EMBL" id="WAT93385.1"/>
    </source>
</evidence>
<feature type="compositionally biased region" description="Polar residues" evidence="1">
    <location>
        <begin position="1"/>
        <end position="22"/>
    </location>
</feature>
<dbReference type="Proteomes" id="UP001156560">
    <property type="component" value="Chromosome 2"/>
</dbReference>
<reference evidence="2" key="1">
    <citation type="submission" date="2022-12" db="EMBL/GenBank/DDBJ databases">
        <title>Vibrio parahaemolyticus become highly virulent by producing novel Tc toxins.</title>
        <authorList>
            <person name="Yang F."/>
            <person name="You Y."/>
            <person name="Lai Q."/>
            <person name="Xu L."/>
            <person name="Li F."/>
        </authorList>
    </citation>
    <scope>NUCLEOTIDE SEQUENCE</scope>
    <source>
        <strain evidence="2">Vp-HL-202005</strain>
    </source>
</reference>